<reference evidence="3 4" key="1">
    <citation type="journal article" date="2016" name="Nat. Commun.">
        <title>Thousands of microbial genomes shed light on interconnected biogeochemical processes in an aquifer system.</title>
        <authorList>
            <person name="Anantharaman K."/>
            <person name="Brown C.T."/>
            <person name="Hug L.A."/>
            <person name="Sharon I."/>
            <person name="Castelle C.J."/>
            <person name="Probst A.J."/>
            <person name="Thomas B.C."/>
            <person name="Singh A."/>
            <person name="Wilkins M.J."/>
            <person name="Karaoz U."/>
            <person name="Brodie E.L."/>
            <person name="Williams K.H."/>
            <person name="Hubbard S.S."/>
            <person name="Banfield J.F."/>
        </authorList>
    </citation>
    <scope>NUCLEOTIDE SEQUENCE [LARGE SCALE GENOMIC DNA]</scope>
</reference>
<name>A0A1F7UK80_9BACT</name>
<evidence type="ECO:0000259" key="2">
    <source>
        <dbReference type="Pfam" id="PF20686"/>
    </source>
</evidence>
<comment type="caution">
    <text evidence="3">The sequence shown here is derived from an EMBL/GenBank/DDBJ whole genome shotgun (WGS) entry which is preliminary data.</text>
</comment>
<evidence type="ECO:0000256" key="1">
    <source>
        <dbReference type="SAM" id="Coils"/>
    </source>
</evidence>
<evidence type="ECO:0000313" key="3">
    <source>
        <dbReference type="EMBL" id="OGL78117.1"/>
    </source>
</evidence>
<dbReference type="AlphaFoldDB" id="A0A1F7UK80"/>
<sequence>MAIFISKPFLPITHPEACLMESLIPPSNPLPSVVVDTRAYPKAIQDFLAQNRAESERFVSESYARELWLNDHDFRVSADLCIDGRVSDFSEALGLSTGLLEMYRSAGCRYNVPTSWIYSRRIRDGNRKLRVMDLGDSFDKRMIEMRMVTVHYSASRPKDSSCAAWEHRTSEAVTAMQDLADRFNDRYFRGNMIAFVVLVDTDLDAVTVIGPGGRLSTKEYINIGPRRALTDILATHLRQIFPASWSPLLTLEEQYRRTFHEELAEHLASNVAFVEHVRATDRPLELLIHQERMIFVGRPLETRNHNTAFLIEDREDEANRAQFRLGMRYVLQNALTDAIASEDRDWTVPVFISIPNDKDDLEQTVDYARGIRANLEAELEKIKDDLAATVGRKLNGSPDRTLPDWVMKDLQSLERHVSWCTTTNDRRTRLFVPCD</sequence>
<organism evidence="3 4">
    <name type="scientific">Candidatus Uhrbacteria bacterium RIFCSPHIGHO2_12_FULL_60_25</name>
    <dbReference type="NCBI Taxonomy" id="1802399"/>
    <lineage>
        <taxon>Bacteria</taxon>
        <taxon>Candidatus Uhriibacteriota</taxon>
    </lineage>
</organism>
<dbReference type="Pfam" id="PF20686">
    <property type="entry name" value="CsoSCA_cat"/>
    <property type="match status" value="1"/>
</dbReference>
<accession>A0A1F7UK80</accession>
<gene>
    <name evidence="3" type="ORF">A3E39_04345</name>
</gene>
<evidence type="ECO:0000313" key="4">
    <source>
        <dbReference type="Proteomes" id="UP000176603"/>
    </source>
</evidence>
<protein>
    <recommendedName>
        <fullName evidence="2">Carboxysome Shell Carbonic Anhydrase catalytic domain-containing protein</fullName>
    </recommendedName>
</protein>
<dbReference type="InterPro" id="IPR048539">
    <property type="entry name" value="CsoSCA_cat"/>
</dbReference>
<dbReference type="Proteomes" id="UP000176603">
    <property type="component" value="Unassembled WGS sequence"/>
</dbReference>
<dbReference type="EMBL" id="MGEH01000037">
    <property type="protein sequence ID" value="OGL78117.1"/>
    <property type="molecule type" value="Genomic_DNA"/>
</dbReference>
<proteinExistence type="predicted"/>
<feature type="domain" description="Carboxysome Shell Carbonic Anhydrase catalytic" evidence="2">
    <location>
        <begin position="79"/>
        <end position="221"/>
    </location>
</feature>
<keyword evidence="1" id="KW-0175">Coiled coil</keyword>
<feature type="coiled-coil region" evidence="1">
    <location>
        <begin position="358"/>
        <end position="392"/>
    </location>
</feature>